<proteinExistence type="predicted"/>
<dbReference type="RefSeq" id="WP_096382206.1">
    <property type="nucleotide sequence ID" value="NZ_AP017457.1"/>
</dbReference>
<evidence type="ECO:0000313" key="2">
    <source>
        <dbReference type="Proteomes" id="UP000243847"/>
    </source>
</evidence>
<sequence>MSAPYRKPALFAGHEFSAFQGGDDPAEVSAIAHDTARALLSRVQEGASADVVQRVVTFADENGIDTLAELWSRSSAHSLPGALWRMYLIRDLIRAQAPQMSVLFSEGLEQLSTADVVVAGAPTPAGPDEMVTLADTILHGAFTGDFSGALDRAAAFCRIVSAGCTATANLSDLTHPERAGTLTQQAARLTQTAHELAVCARLWRDHALD</sequence>
<protein>
    <recommendedName>
        <fullName evidence="3">DNA-directed RNA polymerase subunit beta</fullName>
    </recommendedName>
</protein>
<dbReference type="AlphaFoldDB" id="A0A173LXM5"/>
<reference evidence="1 2" key="1">
    <citation type="journal article" date="2016" name="Genome Announc.">
        <title>Complete Genome Sequence of Aurantimicrobium minutum Type Strain KNCT, a Planktonic Ultramicrobacterium Isolated from River Water.</title>
        <authorList>
            <person name="Nakai R."/>
            <person name="Fujisawa T."/>
            <person name="Nakamura Y."/>
            <person name="Nishide H."/>
            <person name="Uchiyama I."/>
            <person name="Baba T."/>
            <person name="Toyoda A."/>
            <person name="Fujiyama A."/>
            <person name="Naganuma T."/>
            <person name="Niki H."/>
        </authorList>
    </citation>
    <scope>NUCLEOTIDE SEQUENCE [LARGE SCALE GENOMIC DNA]</scope>
    <source>
        <strain evidence="1 2">KNC</strain>
    </source>
</reference>
<dbReference type="EMBL" id="AP017457">
    <property type="protein sequence ID" value="BAU99602.1"/>
    <property type="molecule type" value="Genomic_DNA"/>
</dbReference>
<dbReference type="KEGG" id="amin:AUMI_110600"/>
<organism evidence="1 2">
    <name type="scientific">Aurantimicrobium minutum</name>
    <dbReference type="NCBI Taxonomy" id="708131"/>
    <lineage>
        <taxon>Bacteria</taxon>
        <taxon>Bacillati</taxon>
        <taxon>Actinomycetota</taxon>
        <taxon>Actinomycetes</taxon>
        <taxon>Micrococcales</taxon>
        <taxon>Microbacteriaceae</taxon>
        <taxon>Aurantimicrobium</taxon>
    </lineage>
</organism>
<dbReference type="Proteomes" id="UP000243847">
    <property type="component" value="Chromosome sequence1"/>
</dbReference>
<dbReference type="GeneID" id="80452254"/>
<evidence type="ECO:0000313" key="1">
    <source>
        <dbReference type="EMBL" id="BAU99602.1"/>
    </source>
</evidence>
<accession>A0A173LXM5</accession>
<gene>
    <name evidence="1" type="ORF">AUMI_110600</name>
</gene>
<evidence type="ECO:0008006" key="3">
    <source>
        <dbReference type="Google" id="ProtNLM"/>
    </source>
</evidence>
<dbReference type="OrthoDB" id="5188280at2"/>
<name>A0A173LXM5_9MICO</name>